<evidence type="ECO:0000313" key="2">
    <source>
        <dbReference type="Proteomes" id="UP001633002"/>
    </source>
</evidence>
<dbReference type="Proteomes" id="UP001633002">
    <property type="component" value="Unassembled WGS sequence"/>
</dbReference>
<protein>
    <submittedName>
        <fullName evidence="1">Uncharacterized protein</fullName>
    </submittedName>
</protein>
<comment type="caution">
    <text evidence="1">The sequence shown here is derived from an EMBL/GenBank/DDBJ whole genome shotgun (WGS) entry which is preliminary data.</text>
</comment>
<proteinExistence type="predicted"/>
<dbReference type="AlphaFoldDB" id="A0ABD3HWK5"/>
<reference evidence="1 2" key="1">
    <citation type="submission" date="2024-09" db="EMBL/GenBank/DDBJ databases">
        <title>Chromosome-scale assembly of Riccia sorocarpa.</title>
        <authorList>
            <person name="Paukszto L."/>
        </authorList>
    </citation>
    <scope>NUCLEOTIDE SEQUENCE [LARGE SCALE GENOMIC DNA]</scope>
    <source>
        <strain evidence="1">LP-2024</strain>
        <tissue evidence="1">Aerial parts of the thallus</tissue>
    </source>
</reference>
<organism evidence="1 2">
    <name type="scientific">Riccia sorocarpa</name>
    <dbReference type="NCBI Taxonomy" id="122646"/>
    <lineage>
        <taxon>Eukaryota</taxon>
        <taxon>Viridiplantae</taxon>
        <taxon>Streptophyta</taxon>
        <taxon>Embryophyta</taxon>
        <taxon>Marchantiophyta</taxon>
        <taxon>Marchantiopsida</taxon>
        <taxon>Marchantiidae</taxon>
        <taxon>Marchantiales</taxon>
        <taxon>Ricciaceae</taxon>
        <taxon>Riccia</taxon>
    </lineage>
</organism>
<dbReference type="EMBL" id="JBJQOH010000003">
    <property type="protein sequence ID" value="KAL3694645.1"/>
    <property type="molecule type" value="Genomic_DNA"/>
</dbReference>
<keyword evidence="2" id="KW-1185">Reference proteome</keyword>
<evidence type="ECO:0000313" key="1">
    <source>
        <dbReference type="EMBL" id="KAL3694645.1"/>
    </source>
</evidence>
<sequence length="89" mass="9643">MAAFELNGREIRNAIRNAQALAQSIKEPLGCNHILSATEVLACALLRRLNPKGNNPIFLHTSAQFSSKLYSCLGYEAPGCSSLLSIILK</sequence>
<name>A0ABD3HWK5_9MARC</name>
<accession>A0ABD3HWK5</accession>
<gene>
    <name evidence="1" type="ORF">R1sor_008296</name>
</gene>